<evidence type="ECO:0000313" key="2">
    <source>
        <dbReference type="Proteomes" id="UP000005438"/>
    </source>
</evidence>
<reference evidence="1 2" key="1">
    <citation type="submission" date="2011-12" db="EMBL/GenBank/DDBJ databases">
        <title>The complete genome of Niastella koreensis GR20-10.</title>
        <authorList>
            <consortium name="US DOE Joint Genome Institute (JGI-PGF)"/>
            <person name="Lucas S."/>
            <person name="Han J."/>
            <person name="Lapidus A."/>
            <person name="Bruce D."/>
            <person name="Goodwin L."/>
            <person name="Pitluck S."/>
            <person name="Peters L."/>
            <person name="Kyrpides N."/>
            <person name="Mavromatis K."/>
            <person name="Ivanova N."/>
            <person name="Mikhailova N."/>
            <person name="Davenport K."/>
            <person name="Saunders E."/>
            <person name="Detter J.C."/>
            <person name="Tapia R."/>
            <person name="Han C."/>
            <person name="Land M."/>
            <person name="Hauser L."/>
            <person name="Markowitz V."/>
            <person name="Cheng J.-F."/>
            <person name="Hugenholtz P."/>
            <person name="Woyke T."/>
            <person name="Wu D."/>
            <person name="Tindall B."/>
            <person name="Pomrenke H."/>
            <person name="Brambilla E."/>
            <person name="Klenk H.-P."/>
            <person name="Eisen J.A."/>
        </authorList>
    </citation>
    <scope>NUCLEOTIDE SEQUENCE [LARGE SCALE GENOMIC DNA]</scope>
    <source>
        <strain evidence="2">DSM 17620 / KACC 11465 / NBRC 106392 / GR20-10</strain>
    </source>
</reference>
<dbReference type="AlphaFoldDB" id="G8T904"/>
<dbReference type="EMBL" id="CP003178">
    <property type="protein sequence ID" value="AEW02361.1"/>
    <property type="molecule type" value="Genomic_DNA"/>
</dbReference>
<dbReference type="HOGENOM" id="CLU_3138226_0_0_10"/>
<dbReference type="Proteomes" id="UP000005438">
    <property type="component" value="Chromosome"/>
</dbReference>
<organism evidence="1 2">
    <name type="scientific">Niastella koreensis (strain DSM 17620 / KACC 11465 / NBRC 106392 / GR20-10)</name>
    <dbReference type="NCBI Taxonomy" id="700598"/>
    <lineage>
        <taxon>Bacteria</taxon>
        <taxon>Pseudomonadati</taxon>
        <taxon>Bacteroidota</taxon>
        <taxon>Chitinophagia</taxon>
        <taxon>Chitinophagales</taxon>
        <taxon>Chitinophagaceae</taxon>
        <taxon>Niastella</taxon>
    </lineage>
</organism>
<name>G8T904_NIAKG</name>
<protein>
    <submittedName>
        <fullName evidence="1">Uncharacterized protein</fullName>
    </submittedName>
</protein>
<dbReference type="KEGG" id="nko:Niako_6136"/>
<accession>G8T904</accession>
<sequence length="49" mass="5720">MTPVFKTINHLIVFQVGLMEKSIIDEQLFTALEVPVLLYKGNRKFKIKK</sequence>
<evidence type="ECO:0000313" key="1">
    <source>
        <dbReference type="EMBL" id="AEW02361.1"/>
    </source>
</evidence>
<gene>
    <name evidence="1" type="ordered locus">Niako_6136</name>
</gene>
<proteinExistence type="predicted"/>